<protein>
    <submittedName>
        <fullName evidence="3">Secreted protein</fullName>
    </submittedName>
</protein>
<reference evidence="3" key="1">
    <citation type="submission" date="2016-11" db="UniProtKB">
        <authorList>
            <consortium name="WormBaseParasite"/>
        </authorList>
    </citation>
    <scope>IDENTIFICATION</scope>
</reference>
<proteinExistence type="predicted"/>
<sequence length="80" mass="9309">MAAHRRYFLFSLVLFSLLRPSSSSSTRPLCQFIASRSVFTPPVETLRVQKRLIRVSPLHAWSNKAGRIWKVCIDRHRKSL</sequence>
<evidence type="ECO:0000313" key="3">
    <source>
        <dbReference type="WBParaSite" id="L893_g26969.t1"/>
    </source>
</evidence>
<feature type="chain" id="PRO_5009313539" evidence="1">
    <location>
        <begin position="24"/>
        <end position="80"/>
    </location>
</feature>
<feature type="signal peptide" evidence="1">
    <location>
        <begin position="1"/>
        <end position="23"/>
    </location>
</feature>
<dbReference type="AlphaFoldDB" id="A0A1I7ZIU6"/>
<keyword evidence="2" id="KW-1185">Reference proteome</keyword>
<dbReference type="WBParaSite" id="L893_g26969.t1">
    <property type="protein sequence ID" value="L893_g26969.t1"/>
    <property type="gene ID" value="L893_g26969"/>
</dbReference>
<accession>A0A1I7ZIU6</accession>
<evidence type="ECO:0000313" key="2">
    <source>
        <dbReference type="Proteomes" id="UP000095287"/>
    </source>
</evidence>
<name>A0A1I7ZIU6_9BILA</name>
<organism evidence="2 3">
    <name type="scientific">Steinernema glaseri</name>
    <dbReference type="NCBI Taxonomy" id="37863"/>
    <lineage>
        <taxon>Eukaryota</taxon>
        <taxon>Metazoa</taxon>
        <taxon>Ecdysozoa</taxon>
        <taxon>Nematoda</taxon>
        <taxon>Chromadorea</taxon>
        <taxon>Rhabditida</taxon>
        <taxon>Tylenchina</taxon>
        <taxon>Panagrolaimomorpha</taxon>
        <taxon>Strongyloidoidea</taxon>
        <taxon>Steinernematidae</taxon>
        <taxon>Steinernema</taxon>
    </lineage>
</organism>
<dbReference type="Proteomes" id="UP000095287">
    <property type="component" value="Unplaced"/>
</dbReference>
<evidence type="ECO:0000256" key="1">
    <source>
        <dbReference type="SAM" id="SignalP"/>
    </source>
</evidence>
<keyword evidence="1" id="KW-0732">Signal</keyword>